<name>A0A3B0XFE7_9ZZZZ</name>
<reference evidence="1" key="1">
    <citation type="submission" date="2018-06" db="EMBL/GenBank/DDBJ databases">
        <authorList>
            <person name="Zhirakovskaya E."/>
        </authorList>
    </citation>
    <scope>NUCLEOTIDE SEQUENCE</scope>
</reference>
<dbReference type="AlphaFoldDB" id="A0A3B0XFE7"/>
<dbReference type="EMBL" id="UOFG01000273">
    <property type="protein sequence ID" value="VAW66401.1"/>
    <property type="molecule type" value="Genomic_DNA"/>
</dbReference>
<gene>
    <name evidence="1" type="ORF">MNBD_GAMMA11-3332</name>
</gene>
<evidence type="ECO:0000313" key="1">
    <source>
        <dbReference type="EMBL" id="VAW66401.1"/>
    </source>
</evidence>
<organism evidence="1">
    <name type="scientific">hydrothermal vent metagenome</name>
    <dbReference type="NCBI Taxonomy" id="652676"/>
    <lineage>
        <taxon>unclassified sequences</taxon>
        <taxon>metagenomes</taxon>
        <taxon>ecological metagenomes</taxon>
    </lineage>
</organism>
<proteinExistence type="predicted"/>
<protein>
    <submittedName>
        <fullName evidence="1">Uncharacterized protein</fullName>
    </submittedName>
</protein>
<accession>A0A3B0XFE7</accession>
<sequence>MNKARTLQGRVSGCLMLFFLIPVLAFADKKCEAVLKDGIYDTNFFLKPAFIEKSTREIACKARKGNFTFYYASTYLNIAIMEKRCNSSYEKVIKNQYEAKNLETLYNAILGSWANCLKTTEGLKHWVSTIKNTPAQFNYLLDYDARTGPDNVDVNVDMQPQSVWKTCTFRDGSLAKNPVTVTHRKIALTCSRDPNKPVNISISASPGGAQKISKQLVLPAF</sequence>